<dbReference type="EMBL" id="BMDI01000001">
    <property type="protein sequence ID" value="GGI16887.1"/>
    <property type="molecule type" value="Genomic_DNA"/>
</dbReference>
<dbReference type="Proteomes" id="UP000642180">
    <property type="component" value="Unassembled WGS sequence"/>
</dbReference>
<feature type="signal peptide" evidence="1">
    <location>
        <begin position="1"/>
        <end position="16"/>
    </location>
</feature>
<evidence type="ECO:0000256" key="1">
    <source>
        <dbReference type="SAM" id="SignalP"/>
    </source>
</evidence>
<reference evidence="3" key="1">
    <citation type="journal article" date="2019" name="Int. J. Syst. Evol. Microbiol.">
        <title>The Global Catalogue of Microorganisms (GCM) 10K type strain sequencing project: providing services to taxonomists for standard genome sequencing and annotation.</title>
        <authorList>
            <consortium name="The Broad Institute Genomics Platform"/>
            <consortium name="The Broad Institute Genome Sequencing Center for Infectious Disease"/>
            <person name="Wu L."/>
            <person name="Ma J."/>
        </authorList>
    </citation>
    <scope>NUCLEOTIDE SEQUENCE [LARGE SCALE GENOMIC DNA]</scope>
    <source>
        <strain evidence="3">CCM 2767</strain>
    </source>
</reference>
<protein>
    <submittedName>
        <fullName evidence="2">Uncharacterized protein</fullName>
    </submittedName>
</protein>
<feature type="chain" id="PRO_5035160821" evidence="1">
    <location>
        <begin position="17"/>
        <end position="116"/>
    </location>
</feature>
<keyword evidence="1" id="KW-0732">Signal</keyword>
<evidence type="ECO:0000313" key="2">
    <source>
        <dbReference type="EMBL" id="GGI16887.1"/>
    </source>
</evidence>
<comment type="caution">
    <text evidence="2">The sequence shown here is derived from an EMBL/GenBank/DDBJ whole genome shotgun (WGS) entry which is preliminary data.</text>
</comment>
<name>A0A8J3ALK9_9BURK</name>
<keyword evidence="3" id="KW-1185">Reference proteome</keyword>
<proteinExistence type="predicted"/>
<organism evidence="2 3">
    <name type="scientific">Oxalicibacterium faecigallinarum</name>
    <dbReference type="NCBI Taxonomy" id="573741"/>
    <lineage>
        <taxon>Bacteria</taxon>
        <taxon>Pseudomonadati</taxon>
        <taxon>Pseudomonadota</taxon>
        <taxon>Betaproteobacteria</taxon>
        <taxon>Burkholderiales</taxon>
        <taxon>Oxalobacteraceae</taxon>
        <taxon>Oxalicibacterium</taxon>
    </lineage>
</organism>
<gene>
    <name evidence="2" type="ORF">GCM10008066_06210</name>
</gene>
<evidence type="ECO:0000313" key="3">
    <source>
        <dbReference type="Proteomes" id="UP000642180"/>
    </source>
</evidence>
<accession>A0A8J3ALK9</accession>
<sequence>MVLGLVGAAAFMIAKASGFSLTGAASVSGNTGARSFAQSIWNPINPLAGTSYDPANPGAYIPNSQLINGTIHDVLTGNNSSYQTPTISAITDSVLTGGANQNRPVMANPNAWWYRP</sequence>
<dbReference type="AlphaFoldDB" id="A0A8J3ALK9"/>